<accession>A0ABV9RD66</accession>
<evidence type="ECO:0000313" key="3">
    <source>
        <dbReference type="Proteomes" id="UP001595960"/>
    </source>
</evidence>
<comment type="caution">
    <text evidence="2">The sequence shown here is derived from an EMBL/GenBank/DDBJ whole genome shotgun (WGS) entry which is preliminary data.</text>
</comment>
<feature type="transmembrane region" description="Helical" evidence="1">
    <location>
        <begin position="49"/>
        <end position="71"/>
    </location>
</feature>
<proteinExistence type="predicted"/>
<evidence type="ECO:0000256" key="1">
    <source>
        <dbReference type="SAM" id="Phobius"/>
    </source>
</evidence>
<protein>
    <submittedName>
        <fullName evidence="2">Uncharacterized protein</fullName>
    </submittedName>
</protein>
<dbReference type="Proteomes" id="UP001595960">
    <property type="component" value="Unassembled WGS sequence"/>
</dbReference>
<organism evidence="2 3">
    <name type="scientific">Agromyces aurantiacus</name>
    <dbReference type="NCBI Taxonomy" id="165814"/>
    <lineage>
        <taxon>Bacteria</taxon>
        <taxon>Bacillati</taxon>
        <taxon>Actinomycetota</taxon>
        <taxon>Actinomycetes</taxon>
        <taxon>Micrococcales</taxon>
        <taxon>Microbacteriaceae</taxon>
        <taxon>Agromyces</taxon>
    </lineage>
</organism>
<feature type="transmembrane region" description="Helical" evidence="1">
    <location>
        <begin position="231"/>
        <end position="249"/>
    </location>
</feature>
<keyword evidence="1" id="KW-0472">Membrane</keyword>
<feature type="transmembrane region" description="Helical" evidence="1">
    <location>
        <begin position="120"/>
        <end position="142"/>
    </location>
</feature>
<name>A0ABV9RD66_9MICO</name>
<keyword evidence="1" id="KW-0812">Transmembrane</keyword>
<dbReference type="EMBL" id="JBHSJC010000002">
    <property type="protein sequence ID" value="MFC4830127.1"/>
    <property type="molecule type" value="Genomic_DNA"/>
</dbReference>
<evidence type="ECO:0000313" key="2">
    <source>
        <dbReference type="EMBL" id="MFC4830127.1"/>
    </source>
</evidence>
<sequence length="276" mass="29101">MTIPSEVPAGLRDPGVDVVWSTASPAQRAASLGLDYDRLSARAARVSRVAPPVAISTAAAVAFIVPVLRMVDRPVVETTVPVIAFFVVFVFGLLLGFASILMGLRAGLTVSQRIRGGKGWIRAVITVIVCNTLWIGGVALVATMEVPGAMWLVPPGIIAADSIGLIMRVQIPVQLLRDPSDEARRGIHGWLRLDPRSNGTGRLNWISAHAVFDGLSAAAAAILVFRYGLPIAPIALIALIALNLLSATLEIRSYRVAVVTMGVAAFGAIWLVASST</sequence>
<gene>
    <name evidence="2" type="ORF">ACFPER_15085</name>
</gene>
<feature type="transmembrane region" description="Helical" evidence="1">
    <location>
        <begin position="256"/>
        <end position="273"/>
    </location>
</feature>
<reference evidence="3" key="1">
    <citation type="journal article" date="2019" name="Int. J. Syst. Evol. Microbiol.">
        <title>The Global Catalogue of Microorganisms (GCM) 10K type strain sequencing project: providing services to taxonomists for standard genome sequencing and annotation.</title>
        <authorList>
            <consortium name="The Broad Institute Genomics Platform"/>
            <consortium name="The Broad Institute Genome Sequencing Center for Infectious Disease"/>
            <person name="Wu L."/>
            <person name="Ma J."/>
        </authorList>
    </citation>
    <scope>NUCLEOTIDE SEQUENCE [LARGE SCALE GENOMIC DNA]</scope>
    <source>
        <strain evidence="3">CGMCC 1.12192</strain>
    </source>
</reference>
<feature type="transmembrane region" description="Helical" evidence="1">
    <location>
        <begin position="83"/>
        <end position="108"/>
    </location>
</feature>
<keyword evidence="3" id="KW-1185">Reference proteome</keyword>
<keyword evidence="1" id="KW-1133">Transmembrane helix</keyword>
<dbReference type="RefSeq" id="WP_204394835.1">
    <property type="nucleotide sequence ID" value="NZ_JAFBBW010000001.1"/>
</dbReference>